<sequence length="271" mass="29856">MSRKTKDIKIGLFVLAAAGLLVAGLLAFGLRDLFQKHYYFETYVPGDVAGLSVGSTVLVHGVPVGKVTRVSFTWTEYPQYRSHAVLVVAEINPGTFPGSNWEEQKRYLQTQIHNGLRARIQGQGITGTSMLALEHVDPKRFPPLSVPWQPRNFYIPSAPGQFKDIVQQVEIVLEKLAAIDFPGLGASANSLLGELRHTNNQIKILLDETTTTLASGNLPALFETTDRTLAQLRETSANLNELIGDLRRYPAGFLFGQAPARPESLQGQPHR</sequence>
<comment type="caution">
    <text evidence="2">The sequence shown here is derived from an EMBL/GenBank/DDBJ whole genome shotgun (WGS) entry which is preliminary data.</text>
</comment>
<keyword evidence="3" id="KW-1185">Reference proteome</keyword>
<name>A0A5E6MDB8_9BACT</name>
<reference evidence="2" key="1">
    <citation type="submission" date="2019-09" db="EMBL/GenBank/DDBJ databases">
        <authorList>
            <person name="Cremers G."/>
        </authorList>
    </citation>
    <scope>NUCLEOTIDE SEQUENCE [LARGE SCALE GENOMIC DNA]</scope>
    <source>
        <strain evidence="2">3B</strain>
    </source>
</reference>
<protein>
    <recommendedName>
        <fullName evidence="1">Mce/MlaD domain-containing protein</fullName>
    </recommendedName>
</protein>
<dbReference type="RefSeq" id="WP_142525465.1">
    <property type="nucleotide sequence ID" value="NZ_CABFUZ020000150.1"/>
</dbReference>
<gene>
    <name evidence="2" type="ORF">MAMC_01473</name>
</gene>
<feature type="domain" description="Mce/MlaD" evidence="1">
    <location>
        <begin position="46"/>
        <end position="134"/>
    </location>
</feature>
<dbReference type="Proteomes" id="UP000381693">
    <property type="component" value="Unassembled WGS sequence"/>
</dbReference>
<dbReference type="EMBL" id="CABFUZ020000150">
    <property type="protein sequence ID" value="VVM07171.1"/>
    <property type="molecule type" value="Genomic_DNA"/>
</dbReference>
<dbReference type="Pfam" id="PF02470">
    <property type="entry name" value="MlaD"/>
    <property type="match status" value="1"/>
</dbReference>
<accession>A0A5E6MDB8</accession>
<dbReference type="OrthoDB" id="9806984at2"/>
<dbReference type="InterPro" id="IPR003399">
    <property type="entry name" value="Mce/MlaD"/>
</dbReference>
<proteinExistence type="predicted"/>
<evidence type="ECO:0000313" key="3">
    <source>
        <dbReference type="Proteomes" id="UP000381693"/>
    </source>
</evidence>
<organism evidence="2 3">
    <name type="scientific">Methylacidimicrobium cyclopophantes</name>
    <dbReference type="NCBI Taxonomy" id="1041766"/>
    <lineage>
        <taxon>Bacteria</taxon>
        <taxon>Pseudomonadati</taxon>
        <taxon>Verrucomicrobiota</taxon>
        <taxon>Methylacidimicrobium</taxon>
    </lineage>
</organism>
<dbReference type="PANTHER" id="PTHR36698:SF3">
    <property type="entry name" value="ABC-TYPE TRANSPORT AUXILIARY LIPOPROTEIN COMPONENT DOMAIN-CONTAINING PROTEIN"/>
    <property type="match status" value="1"/>
</dbReference>
<dbReference type="AlphaFoldDB" id="A0A5E6MDB8"/>
<evidence type="ECO:0000259" key="1">
    <source>
        <dbReference type="Pfam" id="PF02470"/>
    </source>
</evidence>
<dbReference type="PANTHER" id="PTHR36698">
    <property type="entry name" value="BLL5892 PROTEIN"/>
    <property type="match status" value="1"/>
</dbReference>
<evidence type="ECO:0000313" key="2">
    <source>
        <dbReference type="EMBL" id="VVM07171.1"/>
    </source>
</evidence>